<comment type="similarity">
    <text evidence="1">Belongs to the universal stress protein A family.</text>
</comment>
<dbReference type="Proteomes" id="UP000270620">
    <property type="component" value="Unassembled WGS sequence"/>
</dbReference>
<organism evidence="3 4">
    <name type="scientific">Mangrovimonas spongiae</name>
    <dbReference type="NCBI Taxonomy" id="2494697"/>
    <lineage>
        <taxon>Bacteria</taxon>
        <taxon>Pseudomonadati</taxon>
        <taxon>Bacteroidota</taxon>
        <taxon>Flavobacteriia</taxon>
        <taxon>Flavobacteriales</taxon>
        <taxon>Flavobacteriaceae</taxon>
        <taxon>Mangrovimonas</taxon>
    </lineage>
</organism>
<dbReference type="OrthoDB" id="1421767at2"/>
<dbReference type="PRINTS" id="PR01438">
    <property type="entry name" value="UNVRSLSTRESS"/>
</dbReference>
<dbReference type="SUPFAM" id="SSF52402">
    <property type="entry name" value="Adenine nucleotide alpha hydrolases-like"/>
    <property type="match status" value="1"/>
</dbReference>
<gene>
    <name evidence="3" type="ORF">EJA19_01645</name>
</gene>
<evidence type="ECO:0000313" key="4">
    <source>
        <dbReference type="Proteomes" id="UP000270620"/>
    </source>
</evidence>
<dbReference type="EMBL" id="RWBG01000001">
    <property type="protein sequence ID" value="RSK41605.1"/>
    <property type="molecule type" value="Genomic_DNA"/>
</dbReference>
<evidence type="ECO:0000313" key="3">
    <source>
        <dbReference type="EMBL" id="RSK41605.1"/>
    </source>
</evidence>
<accession>A0A3R9PMD4</accession>
<dbReference type="RefSeq" id="WP_125466599.1">
    <property type="nucleotide sequence ID" value="NZ_RWBG01000001.1"/>
</dbReference>
<dbReference type="AlphaFoldDB" id="A0A3R9PMD4"/>
<dbReference type="Gene3D" id="3.40.50.12370">
    <property type="match status" value="1"/>
</dbReference>
<keyword evidence="4" id="KW-1185">Reference proteome</keyword>
<reference evidence="3 4" key="1">
    <citation type="submission" date="2018-12" db="EMBL/GenBank/DDBJ databases">
        <title>Mangrovimonas spongiae sp. nov., a novel member of the genus Mangrovimonas isolated from marine sponge.</title>
        <authorList>
            <person name="Zhuang L."/>
            <person name="Luo L."/>
        </authorList>
    </citation>
    <scope>NUCLEOTIDE SEQUENCE [LARGE SCALE GENOMIC DNA]</scope>
    <source>
        <strain evidence="3 4">HN-E26</strain>
    </source>
</reference>
<evidence type="ECO:0000259" key="2">
    <source>
        <dbReference type="Pfam" id="PF00582"/>
    </source>
</evidence>
<dbReference type="Pfam" id="PF00582">
    <property type="entry name" value="Usp"/>
    <property type="match status" value="1"/>
</dbReference>
<dbReference type="InterPro" id="IPR006015">
    <property type="entry name" value="Universal_stress_UspA"/>
</dbReference>
<proteinExistence type="inferred from homology"/>
<dbReference type="PANTHER" id="PTHR46268">
    <property type="entry name" value="STRESS RESPONSE PROTEIN NHAX"/>
    <property type="match status" value="1"/>
</dbReference>
<evidence type="ECO:0000256" key="1">
    <source>
        <dbReference type="ARBA" id="ARBA00008791"/>
    </source>
</evidence>
<name>A0A3R9PMD4_9FLAO</name>
<sequence>MKSILVPVGSSKNAVNHLQYAIDFAKAFGAKVYVVQIYNVYTKAGTMLKVDHILERESLEFLNSHVSKVDKKGVEVEVKTFKGKLIDTIELVCKTLDIDLILIEPRTNSNREEVYLGKTSGKIVKQTNIPALIVPEGYTFKPIIYILIALKSANIKKEGVLKPLKDIQNQFKSIVNLLLVKTPFYNEGDFDVNTELQALLTKTTKSENATTFQGVLEHYKDNDPDLLCVVRRKRGFFTKLWEKNTILKKDFNSKTLPVLVLSGLK</sequence>
<dbReference type="CDD" id="cd00293">
    <property type="entry name" value="USP-like"/>
    <property type="match status" value="1"/>
</dbReference>
<comment type="caution">
    <text evidence="3">The sequence shown here is derived from an EMBL/GenBank/DDBJ whole genome shotgun (WGS) entry which is preliminary data.</text>
</comment>
<dbReference type="InterPro" id="IPR006016">
    <property type="entry name" value="UspA"/>
</dbReference>
<feature type="domain" description="UspA" evidence="2">
    <location>
        <begin position="1"/>
        <end position="135"/>
    </location>
</feature>
<protein>
    <submittedName>
        <fullName evidence="3">Universal stress protein</fullName>
    </submittedName>
</protein>
<dbReference type="PANTHER" id="PTHR46268:SF6">
    <property type="entry name" value="UNIVERSAL STRESS PROTEIN UP12"/>
    <property type="match status" value="1"/>
</dbReference>